<dbReference type="PANTHER" id="PTHR13260:SF0">
    <property type="entry name" value="ANAPHASE-PROMOTING COMPLEX SUBUNIT 4"/>
    <property type="match status" value="1"/>
</dbReference>
<evidence type="ECO:0000313" key="10">
    <source>
        <dbReference type="Proteomes" id="UP001632037"/>
    </source>
</evidence>
<evidence type="ECO:0000259" key="8">
    <source>
        <dbReference type="Pfam" id="PF12896"/>
    </source>
</evidence>
<dbReference type="InterPro" id="IPR024789">
    <property type="entry name" value="APC4"/>
</dbReference>
<evidence type="ECO:0000256" key="6">
    <source>
        <dbReference type="SAM" id="MobiDB-lite"/>
    </source>
</evidence>
<dbReference type="Pfam" id="PF12896">
    <property type="entry name" value="ANAPC4"/>
    <property type="match status" value="1"/>
</dbReference>
<organism evidence="9 10">
    <name type="scientific">Phytophthora oleae</name>
    <dbReference type="NCBI Taxonomy" id="2107226"/>
    <lineage>
        <taxon>Eukaryota</taxon>
        <taxon>Sar</taxon>
        <taxon>Stramenopiles</taxon>
        <taxon>Oomycota</taxon>
        <taxon>Peronosporomycetes</taxon>
        <taxon>Peronosporales</taxon>
        <taxon>Peronosporaceae</taxon>
        <taxon>Phytophthora</taxon>
    </lineage>
</organism>
<keyword evidence="10" id="KW-1185">Reference proteome</keyword>
<gene>
    <name evidence="9" type="ORF">V7S43_006028</name>
</gene>
<feature type="domain" description="Anaphase-promoting complex subunit 4 long" evidence="8">
    <location>
        <begin position="267"/>
        <end position="462"/>
    </location>
</feature>
<evidence type="ECO:0000256" key="2">
    <source>
        <dbReference type="ARBA" id="ARBA00022618"/>
    </source>
</evidence>
<evidence type="ECO:0000256" key="5">
    <source>
        <dbReference type="ARBA" id="ARBA00023306"/>
    </source>
</evidence>
<dbReference type="SUPFAM" id="SSF50978">
    <property type="entry name" value="WD40 repeat-like"/>
    <property type="match status" value="1"/>
</dbReference>
<keyword evidence="3" id="KW-0498">Mitosis</keyword>
<dbReference type="InterPro" id="IPR015943">
    <property type="entry name" value="WD40/YVTN_repeat-like_dom_sf"/>
</dbReference>
<evidence type="ECO:0000259" key="7">
    <source>
        <dbReference type="Pfam" id="PF12894"/>
    </source>
</evidence>
<dbReference type="InterPro" id="IPR036322">
    <property type="entry name" value="WD40_repeat_dom_sf"/>
</dbReference>
<dbReference type="InterPro" id="IPR024790">
    <property type="entry name" value="APC4_long_dom"/>
</dbReference>
<evidence type="ECO:0000256" key="3">
    <source>
        <dbReference type="ARBA" id="ARBA00022776"/>
    </source>
</evidence>
<name>A0ABD3FPD4_9STRA</name>
<dbReference type="Gene3D" id="2.130.10.10">
    <property type="entry name" value="YVTN repeat-like/Quinoprotein amine dehydrogenase"/>
    <property type="match status" value="1"/>
</dbReference>
<dbReference type="AlphaFoldDB" id="A0ABD3FPD4"/>
<dbReference type="PANTHER" id="PTHR13260">
    <property type="entry name" value="ANAPHASE PROMOTING COMPLEX SUBUNIT 4 APC4"/>
    <property type="match status" value="1"/>
</dbReference>
<feature type="compositionally biased region" description="Acidic residues" evidence="6">
    <location>
        <begin position="811"/>
        <end position="822"/>
    </location>
</feature>
<dbReference type="Pfam" id="PF12894">
    <property type="entry name" value="ANAPC4_WD40"/>
    <property type="match status" value="1"/>
</dbReference>
<evidence type="ECO:0000313" key="9">
    <source>
        <dbReference type="EMBL" id="KAL3668733.1"/>
    </source>
</evidence>
<keyword evidence="2" id="KW-0132">Cell division</keyword>
<feature type="domain" description="Anaphase-promoting complex subunit 4-like WD40" evidence="7">
    <location>
        <begin position="22"/>
        <end position="112"/>
    </location>
</feature>
<dbReference type="Proteomes" id="UP001632037">
    <property type="component" value="Unassembled WGS sequence"/>
</dbReference>
<keyword evidence="4" id="KW-0833">Ubl conjugation pathway</keyword>
<dbReference type="GO" id="GO:0051301">
    <property type="term" value="P:cell division"/>
    <property type="evidence" value="ECO:0007669"/>
    <property type="project" value="UniProtKB-KW"/>
</dbReference>
<protein>
    <recommendedName>
        <fullName evidence="1">Anaphase-promoting complex subunit 4</fullName>
    </recommendedName>
</protein>
<reference evidence="9 10" key="1">
    <citation type="submission" date="2024-09" db="EMBL/GenBank/DDBJ databases">
        <title>Genome sequencing and assembly of Phytophthora oleae, isolate VK10A, causative agent of rot of olive drupes.</title>
        <authorList>
            <person name="Conti Taguali S."/>
            <person name="Riolo M."/>
            <person name="La Spada F."/>
            <person name="Cacciola S.O."/>
            <person name="Dionisio G."/>
        </authorList>
    </citation>
    <scope>NUCLEOTIDE SEQUENCE [LARGE SCALE GENOMIC DNA]</scope>
    <source>
        <strain evidence="9 10">VK10A</strain>
    </source>
</reference>
<dbReference type="InterPro" id="IPR024977">
    <property type="entry name" value="Apc4-like_WD40_dom"/>
</dbReference>
<evidence type="ECO:0000256" key="4">
    <source>
        <dbReference type="ARBA" id="ARBA00022786"/>
    </source>
</evidence>
<feature type="region of interest" description="Disordered" evidence="6">
    <location>
        <begin position="810"/>
        <end position="830"/>
    </location>
</feature>
<sequence length="830" mass="92510">MPPKRAFVALQDRFVSSLAVACCPTMDLIAVLTLDHHLLVHRTTSWQKLMHIKPSDIGFEMLTLAWRPDGLQLAVGCDEGDVAIFEIESGESLPERSNSLRHGHCITAMRWAQINKAEAEASDLSCNGKRGHWEVSRDSGDDNHAKHQLRRRSARFLNCFSEDKGGQDTVLVTADERGFIALWWMGRVLLTRIDLRKHFGEEEFAIMESMGHQRGEPSGFRINRVDVTPDFSLLFVLVAFSSNGDTQHVGNATEKQIETETSKQHRMLTLDVTAIQHIHDDVALVANTVDRVHGILSKIATAGRQMTTEWKNATRIFELKMGLIGSLYEKYACEDPPQVDMLSVVVTGITAPALAQYFAQDIQEMSVHRMQKALFSGCDSLKTLADEKMKLHLVELLFLVSELRGHAKWDAQTYARTIGITVKALDDFVQNAQDAIVELETLTLALHETRQDFALFFQWILERIRIHTNSPQSRGGAAAAGRDANGSAPGTKSLLNLRRLCDFFQRAADFAKDVKKQQPSHSIYKVETTFGNRVSQQFSGGKSPGCLALIKSLEEKWTAILDGIGATLEQTVVCEKSGCFTVGSSGSTLEECHVHFRQPFSAKMTTDTSGEDADEEYDEDPIEWDALKHFGPTQHALDNWSSTHVLIGFRLQSGTLLLLRAYQDDFSPQIRRAPSSRLTWEAAVVKFSAGSSQEPLICKGFNFYGDTPTKKSEQLTFIIDRVVEGQVHQEWLYLQQYDDIKFSRSNPSTSFEAIFTQSPIHTFTLDQLRGRVVASLPSATYSSKSSSSVIATASRGVLCAILPPSRLTVFDAEDSEDDDEEGHDGSDQDD</sequence>
<dbReference type="EMBL" id="JBIMZQ010000010">
    <property type="protein sequence ID" value="KAL3668733.1"/>
    <property type="molecule type" value="Genomic_DNA"/>
</dbReference>
<keyword evidence="5" id="KW-0131">Cell cycle</keyword>
<proteinExistence type="predicted"/>
<accession>A0ABD3FPD4</accession>
<comment type="caution">
    <text evidence="9">The sequence shown here is derived from an EMBL/GenBank/DDBJ whole genome shotgun (WGS) entry which is preliminary data.</text>
</comment>
<evidence type="ECO:0000256" key="1">
    <source>
        <dbReference type="ARBA" id="ARBA00016067"/>
    </source>
</evidence>